<dbReference type="Proteomes" id="UP000050949">
    <property type="component" value="Unassembled WGS sequence"/>
</dbReference>
<evidence type="ECO:0000313" key="1">
    <source>
        <dbReference type="EMBL" id="KRM28553.1"/>
    </source>
</evidence>
<proteinExistence type="predicted"/>
<dbReference type="eggNOG" id="ENOG5032F41">
    <property type="taxonomic scope" value="Bacteria"/>
</dbReference>
<dbReference type="AlphaFoldDB" id="A0A0R1XLC3"/>
<organism evidence="1 2">
    <name type="scientific">Schleiferilactobacillus harbinensis DSM 16991</name>
    <dbReference type="NCBI Taxonomy" id="1122147"/>
    <lineage>
        <taxon>Bacteria</taxon>
        <taxon>Bacillati</taxon>
        <taxon>Bacillota</taxon>
        <taxon>Bacilli</taxon>
        <taxon>Lactobacillales</taxon>
        <taxon>Lactobacillaceae</taxon>
        <taxon>Schleiferilactobacillus</taxon>
    </lineage>
</organism>
<sequence>MAEDQIHYLNAQQLAITQPMTFHAPTPEAIKRLQVGDKVQLGFVDPEIQGEFLPVVITVIQPDGLQGRLAAAPKRLPYLRADQVVSFDWVNILKIFA</sequence>
<comment type="caution">
    <text evidence="1">The sequence shown here is derived from an EMBL/GenBank/DDBJ whole genome shotgun (WGS) entry which is preliminary data.</text>
</comment>
<evidence type="ECO:0000313" key="2">
    <source>
        <dbReference type="Proteomes" id="UP000050949"/>
    </source>
</evidence>
<dbReference type="RefSeq" id="WP_027827255.1">
    <property type="nucleotide sequence ID" value="NZ_AUEH01000001.1"/>
</dbReference>
<name>A0A0R1XLC3_9LACO</name>
<dbReference type="GeneID" id="78508852"/>
<dbReference type="PATRIC" id="fig|1122147.4.peg.2087"/>
<protein>
    <submittedName>
        <fullName evidence="1">Uncharacterized protein</fullName>
    </submittedName>
</protein>
<dbReference type="EMBL" id="AZFW01000032">
    <property type="protein sequence ID" value="KRM28553.1"/>
    <property type="molecule type" value="Genomic_DNA"/>
</dbReference>
<reference evidence="1 2" key="1">
    <citation type="journal article" date="2015" name="Genome Announc.">
        <title>Expanding the biotechnology potential of lactobacilli through comparative genomics of 213 strains and associated genera.</title>
        <authorList>
            <person name="Sun Z."/>
            <person name="Harris H.M."/>
            <person name="McCann A."/>
            <person name="Guo C."/>
            <person name="Argimon S."/>
            <person name="Zhang W."/>
            <person name="Yang X."/>
            <person name="Jeffery I.B."/>
            <person name="Cooney J.C."/>
            <person name="Kagawa T.F."/>
            <person name="Liu W."/>
            <person name="Song Y."/>
            <person name="Salvetti E."/>
            <person name="Wrobel A."/>
            <person name="Rasinkangas P."/>
            <person name="Parkhill J."/>
            <person name="Rea M.C."/>
            <person name="O'Sullivan O."/>
            <person name="Ritari J."/>
            <person name="Douillard F.P."/>
            <person name="Paul Ross R."/>
            <person name="Yang R."/>
            <person name="Briner A.E."/>
            <person name="Felis G.E."/>
            <person name="de Vos W.M."/>
            <person name="Barrangou R."/>
            <person name="Klaenhammer T.R."/>
            <person name="Caufield P.W."/>
            <person name="Cui Y."/>
            <person name="Zhang H."/>
            <person name="O'Toole P.W."/>
        </authorList>
    </citation>
    <scope>NUCLEOTIDE SEQUENCE [LARGE SCALE GENOMIC DNA]</scope>
    <source>
        <strain evidence="1 2">DSM 16991</strain>
    </source>
</reference>
<gene>
    <name evidence="1" type="ORF">FC91_GL002018</name>
</gene>
<accession>A0A0R1XLC3</accession>
<dbReference type="OrthoDB" id="2298873at2"/>